<dbReference type="WBParaSite" id="JU765_v2.g1706.t1">
    <property type="protein sequence ID" value="JU765_v2.g1706.t1"/>
    <property type="gene ID" value="JU765_v2.g1706"/>
</dbReference>
<sequence>MWRTIFGIFIFYLLILMGNSLAALSTSTSESKDSMKKPKFDVELLLTASQSDDFDLPNPSVLYPSSPILPEDDLPLLSGETPEDEDGVVPEAENEPPAISRMPQNFYRRRFLPRRPWGPMNGNNYPMNGYNRWGPPPPYEMIRRGYGTNNNGGGGGNYGPGPGLENLYNGGYGLPDYNNGENGCGNFRCNQNIPFGNNNGGTGCGPMGCGMGNQGMRRPNFPPFMGTNYERGGMNGPIQSIMGGNNMGWGSNNNIGGGNDNGDDMNGNEMMGGSDGGPPNGGVGIYMANRGYSYAGYIERQVRSTTIMMYTLVGCIPCQRAKHLLAVHYSDVKSHFLELPGAEDWQRQLEADLHHLTGATTFPYIFVCGNFIGGSSDLFRLHQTGQLRRMVNSCARHKVSAKTVVF</sequence>
<dbReference type="Proteomes" id="UP000887576">
    <property type="component" value="Unplaced"/>
</dbReference>
<organism evidence="1 2">
    <name type="scientific">Panagrolaimus sp. JU765</name>
    <dbReference type="NCBI Taxonomy" id="591449"/>
    <lineage>
        <taxon>Eukaryota</taxon>
        <taxon>Metazoa</taxon>
        <taxon>Ecdysozoa</taxon>
        <taxon>Nematoda</taxon>
        <taxon>Chromadorea</taxon>
        <taxon>Rhabditida</taxon>
        <taxon>Tylenchina</taxon>
        <taxon>Panagrolaimomorpha</taxon>
        <taxon>Panagrolaimoidea</taxon>
        <taxon>Panagrolaimidae</taxon>
        <taxon>Panagrolaimus</taxon>
    </lineage>
</organism>
<name>A0AC34QJP4_9BILA</name>
<reference evidence="2" key="1">
    <citation type="submission" date="2022-11" db="UniProtKB">
        <authorList>
            <consortium name="WormBaseParasite"/>
        </authorList>
    </citation>
    <scope>IDENTIFICATION</scope>
</reference>
<protein>
    <submittedName>
        <fullName evidence="2">Glutaredoxin domain-containing protein</fullName>
    </submittedName>
</protein>
<proteinExistence type="predicted"/>
<accession>A0AC34QJP4</accession>
<evidence type="ECO:0000313" key="1">
    <source>
        <dbReference type="Proteomes" id="UP000887576"/>
    </source>
</evidence>
<evidence type="ECO:0000313" key="2">
    <source>
        <dbReference type="WBParaSite" id="JU765_v2.g1706.t1"/>
    </source>
</evidence>